<dbReference type="AlphaFoldDB" id="A0A2R5F9F6"/>
<dbReference type="RefSeq" id="WP_109016029.1">
    <property type="nucleotide sequence ID" value="NZ_BDOQ01000010.1"/>
</dbReference>
<dbReference type="EMBL" id="BDOQ01000010">
    <property type="protein sequence ID" value="GBG14846.1"/>
    <property type="molecule type" value="Genomic_DNA"/>
</dbReference>
<accession>A0A2R5F9F6</accession>
<protein>
    <submittedName>
        <fullName evidence="1">Uncharacterized protein</fullName>
    </submittedName>
</protein>
<proteinExistence type="predicted"/>
<comment type="caution">
    <text evidence="1">The sequence shown here is derived from an EMBL/GenBank/DDBJ whole genome shotgun (WGS) entry which is preliminary data.</text>
</comment>
<keyword evidence="2" id="KW-1185">Reference proteome</keyword>
<gene>
    <name evidence="1" type="ORF">NMK_2447</name>
</gene>
<reference evidence="1 2" key="1">
    <citation type="journal article" date="2018" name="Environ. Microbiol.">
        <title>Isolation and genomic characterization of Novimethylophilus kurashikiensis gen. nov. sp. nov., a new lanthanide-dependent methylotrophic species of Methylophilaceae.</title>
        <authorList>
            <person name="Lv H."/>
            <person name="Sahin N."/>
            <person name="Tani A."/>
        </authorList>
    </citation>
    <scope>NUCLEOTIDE SEQUENCE [LARGE SCALE GENOMIC DNA]</scope>
    <source>
        <strain evidence="1 2">La2-4</strain>
    </source>
</reference>
<evidence type="ECO:0000313" key="2">
    <source>
        <dbReference type="Proteomes" id="UP000245081"/>
    </source>
</evidence>
<dbReference type="Proteomes" id="UP000245081">
    <property type="component" value="Unassembled WGS sequence"/>
</dbReference>
<organism evidence="1 2">
    <name type="scientific">Novimethylophilus kurashikiensis</name>
    <dbReference type="NCBI Taxonomy" id="1825523"/>
    <lineage>
        <taxon>Bacteria</taxon>
        <taxon>Pseudomonadati</taxon>
        <taxon>Pseudomonadota</taxon>
        <taxon>Betaproteobacteria</taxon>
        <taxon>Nitrosomonadales</taxon>
        <taxon>Methylophilaceae</taxon>
        <taxon>Novimethylophilus</taxon>
    </lineage>
</organism>
<evidence type="ECO:0000313" key="1">
    <source>
        <dbReference type="EMBL" id="GBG14846.1"/>
    </source>
</evidence>
<sequence length="321" mass="36318">MKKTAWSPVSRPPKLSIDEGWRRVSSEVQGYFKDGRQRVVYLARTEGGDQVWYTADSEGWDVSDTILYWKPLDAGPHAAQPAKKHLKVLPLEYWMANEDALESTLDYDGYRETEPRIKRPGIYSDGKNCWFETKDGRAFVYGQDKFDLKLSVFNAERLSRRQAEALAGIAAAGLATPQQKELLRQYLFLIELQDTGRRARLYLMERKKAPKHAYFLVYGLETGSPHLVRVPAIQVKTFESVRANSVTHEMRKLRGQGSWAKGLSIEYIQGQEGGEDDEVALIDSAYAGAPVCADFTLWDVASDWSVSVFRERIQPATGASK</sequence>
<name>A0A2R5F9F6_9PROT</name>